<feature type="chain" id="PRO_5042205047" description="Secreted protein" evidence="1">
    <location>
        <begin position="26"/>
        <end position="86"/>
    </location>
</feature>
<evidence type="ECO:0000313" key="2">
    <source>
        <dbReference type="EMBL" id="KAJ7339937.1"/>
    </source>
</evidence>
<dbReference type="AlphaFoldDB" id="A0AAD7EMD6"/>
<name>A0AAD7EMD6_9AGAR</name>
<comment type="caution">
    <text evidence="2">The sequence shown here is derived from an EMBL/GenBank/DDBJ whole genome shotgun (WGS) entry which is preliminary data.</text>
</comment>
<feature type="signal peptide" evidence="1">
    <location>
        <begin position="1"/>
        <end position="25"/>
    </location>
</feature>
<evidence type="ECO:0008006" key="4">
    <source>
        <dbReference type="Google" id="ProtNLM"/>
    </source>
</evidence>
<evidence type="ECO:0000313" key="3">
    <source>
        <dbReference type="Proteomes" id="UP001218218"/>
    </source>
</evidence>
<dbReference type="Proteomes" id="UP001218218">
    <property type="component" value="Unassembled WGS sequence"/>
</dbReference>
<protein>
    <recommendedName>
        <fullName evidence="4">Secreted protein</fullName>
    </recommendedName>
</protein>
<sequence>MMPRPDSVWTHELLLALAMLRSLWTSLYVDLESPPALVHTSTSKPNFSPPQFSFRWNEIPPRCLYTVLSSVTVGIGRRVSVCQLTY</sequence>
<evidence type="ECO:0000256" key="1">
    <source>
        <dbReference type="SAM" id="SignalP"/>
    </source>
</evidence>
<gene>
    <name evidence="2" type="ORF">DFH08DRAFT_875796</name>
</gene>
<keyword evidence="1" id="KW-0732">Signal</keyword>
<organism evidence="2 3">
    <name type="scientific">Mycena albidolilacea</name>
    <dbReference type="NCBI Taxonomy" id="1033008"/>
    <lineage>
        <taxon>Eukaryota</taxon>
        <taxon>Fungi</taxon>
        <taxon>Dikarya</taxon>
        <taxon>Basidiomycota</taxon>
        <taxon>Agaricomycotina</taxon>
        <taxon>Agaricomycetes</taxon>
        <taxon>Agaricomycetidae</taxon>
        <taxon>Agaricales</taxon>
        <taxon>Marasmiineae</taxon>
        <taxon>Mycenaceae</taxon>
        <taxon>Mycena</taxon>
    </lineage>
</organism>
<reference evidence="2" key="1">
    <citation type="submission" date="2023-03" db="EMBL/GenBank/DDBJ databases">
        <title>Massive genome expansion in bonnet fungi (Mycena s.s.) driven by repeated elements and novel gene families across ecological guilds.</title>
        <authorList>
            <consortium name="Lawrence Berkeley National Laboratory"/>
            <person name="Harder C.B."/>
            <person name="Miyauchi S."/>
            <person name="Viragh M."/>
            <person name="Kuo A."/>
            <person name="Thoen E."/>
            <person name="Andreopoulos B."/>
            <person name="Lu D."/>
            <person name="Skrede I."/>
            <person name="Drula E."/>
            <person name="Henrissat B."/>
            <person name="Morin E."/>
            <person name="Kohler A."/>
            <person name="Barry K."/>
            <person name="LaButti K."/>
            <person name="Morin E."/>
            <person name="Salamov A."/>
            <person name="Lipzen A."/>
            <person name="Mereny Z."/>
            <person name="Hegedus B."/>
            <person name="Baldrian P."/>
            <person name="Stursova M."/>
            <person name="Weitz H."/>
            <person name="Taylor A."/>
            <person name="Grigoriev I.V."/>
            <person name="Nagy L.G."/>
            <person name="Martin F."/>
            <person name="Kauserud H."/>
        </authorList>
    </citation>
    <scope>NUCLEOTIDE SEQUENCE</scope>
    <source>
        <strain evidence="2">CBHHK002</strain>
    </source>
</reference>
<dbReference type="EMBL" id="JARIHO010000027">
    <property type="protein sequence ID" value="KAJ7339937.1"/>
    <property type="molecule type" value="Genomic_DNA"/>
</dbReference>
<proteinExistence type="predicted"/>
<accession>A0AAD7EMD6</accession>
<keyword evidence="3" id="KW-1185">Reference proteome</keyword>